<name>A0AAD5TRD1_9FUNG</name>
<keyword evidence="1" id="KW-0677">Repeat</keyword>
<proteinExistence type="predicted"/>
<protein>
    <recommendedName>
        <fullName evidence="5">RRM domain-containing protein</fullName>
    </recommendedName>
</protein>
<evidence type="ECO:0000256" key="1">
    <source>
        <dbReference type="ARBA" id="ARBA00022737"/>
    </source>
</evidence>
<feature type="compositionally biased region" description="Polar residues" evidence="4">
    <location>
        <begin position="314"/>
        <end position="343"/>
    </location>
</feature>
<evidence type="ECO:0000259" key="5">
    <source>
        <dbReference type="PROSITE" id="PS50102"/>
    </source>
</evidence>
<evidence type="ECO:0000313" key="6">
    <source>
        <dbReference type="EMBL" id="KAJ3180023.1"/>
    </source>
</evidence>
<dbReference type="SMART" id="SM00360">
    <property type="entry name" value="RRM"/>
    <property type="match status" value="2"/>
</dbReference>
<dbReference type="InterPro" id="IPR035979">
    <property type="entry name" value="RBD_domain_sf"/>
</dbReference>
<dbReference type="InterPro" id="IPR000504">
    <property type="entry name" value="RRM_dom"/>
</dbReference>
<evidence type="ECO:0000313" key="7">
    <source>
        <dbReference type="Proteomes" id="UP001212152"/>
    </source>
</evidence>
<feature type="domain" description="RRM" evidence="5">
    <location>
        <begin position="35"/>
        <end position="141"/>
    </location>
</feature>
<evidence type="ECO:0000256" key="4">
    <source>
        <dbReference type="SAM" id="MobiDB-lite"/>
    </source>
</evidence>
<dbReference type="SUPFAM" id="SSF54928">
    <property type="entry name" value="RNA-binding domain, RBD"/>
    <property type="match status" value="2"/>
</dbReference>
<dbReference type="GO" id="GO:0003723">
    <property type="term" value="F:RNA binding"/>
    <property type="evidence" value="ECO:0007669"/>
    <property type="project" value="UniProtKB-UniRule"/>
</dbReference>
<keyword evidence="2 3" id="KW-0694">RNA-binding</keyword>
<gene>
    <name evidence="6" type="ORF">HDU87_002246</name>
</gene>
<dbReference type="Proteomes" id="UP001212152">
    <property type="component" value="Unassembled WGS sequence"/>
</dbReference>
<dbReference type="Gene3D" id="3.30.70.330">
    <property type="match status" value="2"/>
</dbReference>
<reference evidence="6" key="1">
    <citation type="submission" date="2020-05" db="EMBL/GenBank/DDBJ databases">
        <title>Phylogenomic resolution of chytrid fungi.</title>
        <authorList>
            <person name="Stajich J.E."/>
            <person name="Amses K."/>
            <person name="Simmons R."/>
            <person name="Seto K."/>
            <person name="Myers J."/>
            <person name="Bonds A."/>
            <person name="Quandt C.A."/>
            <person name="Barry K."/>
            <person name="Liu P."/>
            <person name="Grigoriev I."/>
            <person name="Longcore J.E."/>
            <person name="James T.Y."/>
        </authorList>
    </citation>
    <scope>NUCLEOTIDE SEQUENCE</scope>
    <source>
        <strain evidence="6">JEL0379</strain>
    </source>
</reference>
<sequence length="357" mass="38618">MFFPANFYYQPYPMAAEPPRLQSSSAHCQSAESSANVYIRNLPEEMSDEELLRIAQRFGTVLSSKSIIDRATGACRGYGFVLYDSAEVSKVAIAGFADLGFAASIARDTTNTRAHLATFEHHAMTARRQSSEQVNVYLANLPPFMSEKDVYDMLTPFRVFTTKILKDRVTGATRGVGFARFHNHADALVAIKHFNNAQLPGSIAPLQARFAERSGQPHFLLVPPPLGPRPRPLVAKRPAVRPAMGLPPRGALPLDEQLQSPVAQAPAVAETNQSEWPPLPSQAASNPSKDEDECPSPKAAVENFIREAIGLAPTASQRTTGSNDVSGTSTLDATEITTNSATTADGREEGALDLDEK</sequence>
<evidence type="ECO:0000256" key="2">
    <source>
        <dbReference type="ARBA" id="ARBA00022884"/>
    </source>
</evidence>
<comment type="caution">
    <text evidence="6">The sequence shown here is derived from an EMBL/GenBank/DDBJ whole genome shotgun (WGS) entry which is preliminary data.</text>
</comment>
<feature type="region of interest" description="Disordered" evidence="4">
    <location>
        <begin position="258"/>
        <end position="357"/>
    </location>
</feature>
<feature type="domain" description="RRM" evidence="5">
    <location>
        <begin position="134"/>
        <end position="213"/>
    </location>
</feature>
<dbReference type="EMBL" id="JADGJQ010000018">
    <property type="protein sequence ID" value="KAJ3180023.1"/>
    <property type="molecule type" value="Genomic_DNA"/>
</dbReference>
<organism evidence="6 7">
    <name type="scientific">Geranomyces variabilis</name>
    <dbReference type="NCBI Taxonomy" id="109894"/>
    <lineage>
        <taxon>Eukaryota</taxon>
        <taxon>Fungi</taxon>
        <taxon>Fungi incertae sedis</taxon>
        <taxon>Chytridiomycota</taxon>
        <taxon>Chytridiomycota incertae sedis</taxon>
        <taxon>Chytridiomycetes</taxon>
        <taxon>Spizellomycetales</taxon>
        <taxon>Powellomycetaceae</taxon>
        <taxon>Geranomyces</taxon>
    </lineage>
</organism>
<dbReference type="AlphaFoldDB" id="A0AAD5TRD1"/>
<dbReference type="InterPro" id="IPR012677">
    <property type="entry name" value="Nucleotide-bd_a/b_plait_sf"/>
</dbReference>
<dbReference type="PANTHER" id="PTHR24012">
    <property type="entry name" value="RNA BINDING PROTEIN"/>
    <property type="match status" value="1"/>
</dbReference>
<evidence type="ECO:0000256" key="3">
    <source>
        <dbReference type="PROSITE-ProRule" id="PRU00176"/>
    </source>
</evidence>
<accession>A0AAD5TRD1</accession>
<dbReference type="PROSITE" id="PS50102">
    <property type="entry name" value="RRM"/>
    <property type="match status" value="2"/>
</dbReference>
<dbReference type="Pfam" id="PF00076">
    <property type="entry name" value="RRM_1"/>
    <property type="match status" value="2"/>
</dbReference>
<keyword evidence="7" id="KW-1185">Reference proteome</keyword>